<protein>
    <submittedName>
        <fullName evidence="2">Uncharacterized protein</fullName>
    </submittedName>
</protein>
<dbReference type="Proteomes" id="UP000076532">
    <property type="component" value="Unassembled WGS sequence"/>
</dbReference>
<gene>
    <name evidence="2" type="ORF">FIBSPDRAFT_883390</name>
</gene>
<accession>A0A166UFA8</accession>
<evidence type="ECO:0000313" key="3">
    <source>
        <dbReference type="Proteomes" id="UP000076532"/>
    </source>
</evidence>
<dbReference type="AlphaFoldDB" id="A0A166UFA8"/>
<feature type="compositionally biased region" description="Gly residues" evidence="1">
    <location>
        <begin position="18"/>
        <end position="52"/>
    </location>
</feature>
<evidence type="ECO:0000256" key="1">
    <source>
        <dbReference type="SAM" id="MobiDB-lite"/>
    </source>
</evidence>
<evidence type="ECO:0000313" key="2">
    <source>
        <dbReference type="EMBL" id="KZP31640.1"/>
    </source>
</evidence>
<keyword evidence="3" id="KW-1185">Reference proteome</keyword>
<reference evidence="2 3" key="1">
    <citation type="journal article" date="2016" name="Mol. Biol. Evol.">
        <title>Comparative Genomics of Early-Diverging Mushroom-Forming Fungi Provides Insights into the Origins of Lignocellulose Decay Capabilities.</title>
        <authorList>
            <person name="Nagy L.G."/>
            <person name="Riley R."/>
            <person name="Tritt A."/>
            <person name="Adam C."/>
            <person name="Daum C."/>
            <person name="Floudas D."/>
            <person name="Sun H."/>
            <person name="Yadav J.S."/>
            <person name="Pangilinan J."/>
            <person name="Larsson K.H."/>
            <person name="Matsuura K."/>
            <person name="Barry K."/>
            <person name="Labutti K."/>
            <person name="Kuo R."/>
            <person name="Ohm R.A."/>
            <person name="Bhattacharya S.S."/>
            <person name="Shirouzu T."/>
            <person name="Yoshinaga Y."/>
            <person name="Martin F.M."/>
            <person name="Grigoriev I.V."/>
            <person name="Hibbett D.S."/>
        </authorList>
    </citation>
    <scope>NUCLEOTIDE SEQUENCE [LARGE SCALE GENOMIC DNA]</scope>
    <source>
        <strain evidence="2 3">CBS 109695</strain>
    </source>
</reference>
<feature type="region of interest" description="Disordered" evidence="1">
    <location>
        <begin position="1"/>
        <end position="78"/>
    </location>
</feature>
<proteinExistence type="predicted"/>
<feature type="compositionally biased region" description="Pro residues" evidence="1">
    <location>
        <begin position="1"/>
        <end position="17"/>
    </location>
</feature>
<organism evidence="2 3">
    <name type="scientific">Athelia psychrophila</name>
    <dbReference type="NCBI Taxonomy" id="1759441"/>
    <lineage>
        <taxon>Eukaryota</taxon>
        <taxon>Fungi</taxon>
        <taxon>Dikarya</taxon>
        <taxon>Basidiomycota</taxon>
        <taxon>Agaricomycotina</taxon>
        <taxon>Agaricomycetes</taxon>
        <taxon>Agaricomycetidae</taxon>
        <taxon>Atheliales</taxon>
        <taxon>Atheliaceae</taxon>
        <taxon>Athelia</taxon>
    </lineage>
</organism>
<sequence>MPRGVPPMPPGRGPPIGPSGGGRPMGPSGGRGPPMGPRGGRGPPMGPRGGGPPMIVVGVPMGPVRGMPPGGGPRRDFTAPEFMARYERPALPVAETHTTTQPNWFTCSVTAQVGRDEAVGAATAAWTEGATVPNGGGPYAIVKGNNAGQM</sequence>
<name>A0A166UFA8_9AGAM</name>
<feature type="compositionally biased region" description="Low complexity" evidence="1">
    <location>
        <begin position="53"/>
        <end position="67"/>
    </location>
</feature>
<dbReference type="EMBL" id="KV417489">
    <property type="protein sequence ID" value="KZP31640.1"/>
    <property type="molecule type" value="Genomic_DNA"/>
</dbReference>